<dbReference type="Proteomes" id="UP000289152">
    <property type="component" value="Unassembled WGS sequence"/>
</dbReference>
<evidence type="ECO:0000313" key="2">
    <source>
        <dbReference type="EMBL" id="RXK41908.1"/>
    </source>
</evidence>
<name>A0A4Q1BV31_TREME</name>
<protein>
    <recommendedName>
        <fullName evidence="4">Hypervirulence associated protein TUDOR domain-containing protein</fullName>
    </recommendedName>
</protein>
<accession>A0A4Q1BV31</accession>
<dbReference type="EMBL" id="SDIL01000004">
    <property type="protein sequence ID" value="RXK41908.1"/>
    <property type="molecule type" value="Genomic_DNA"/>
</dbReference>
<feature type="compositionally biased region" description="Basic and acidic residues" evidence="1">
    <location>
        <begin position="139"/>
        <end position="218"/>
    </location>
</feature>
<keyword evidence="3" id="KW-1185">Reference proteome</keyword>
<dbReference type="OrthoDB" id="2131339at2759"/>
<feature type="compositionally biased region" description="Basic and acidic residues" evidence="1">
    <location>
        <begin position="52"/>
        <end position="74"/>
    </location>
</feature>
<evidence type="ECO:0000256" key="1">
    <source>
        <dbReference type="SAM" id="MobiDB-lite"/>
    </source>
</evidence>
<comment type="caution">
    <text evidence="2">The sequence shown here is derived from an EMBL/GenBank/DDBJ whole genome shotgun (WGS) entry which is preliminary data.</text>
</comment>
<evidence type="ECO:0008006" key="4">
    <source>
        <dbReference type="Google" id="ProtNLM"/>
    </source>
</evidence>
<gene>
    <name evidence="2" type="ORF">M231_00629</name>
</gene>
<dbReference type="AlphaFoldDB" id="A0A4Q1BV31"/>
<evidence type="ECO:0000313" key="3">
    <source>
        <dbReference type="Proteomes" id="UP000289152"/>
    </source>
</evidence>
<proteinExistence type="predicted"/>
<feature type="compositionally biased region" description="Basic and acidic residues" evidence="1">
    <location>
        <begin position="95"/>
        <end position="113"/>
    </location>
</feature>
<dbReference type="PANTHER" id="PTHR40630">
    <property type="entry name" value="POSSIBLE DNA-BINDING PROTEIN"/>
    <property type="match status" value="1"/>
</dbReference>
<dbReference type="PANTHER" id="PTHR40630:SF1">
    <property type="entry name" value="DNA-BINDING PROTEIN"/>
    <property type="match status" value="1"/>
</dbReference>
<dbReference type="InParanoid" id="A0A4Q1BV31"/>
<feature type="region of interest" description="Disordered" evidence="1">
    <location>
        <begin position="37"/>
        <end position="82"/>
    </location>
</feature>
<dbReference type="STRING" id="5217.A0A4Q1BV31"/>
<dbReference type="VEuPathDB" id="FungiDB:TREMEDRAFT_61817"/>
<sequence>MVKSQSQVVADFNEIVNMTADVRPSPAELDAFLKTEGSQTTGFTQEGSSESIGHESGRKIVDILRRNPSKSEDKYTEEDIEHMRKVVSYCKRHLAQEGKMKETKSPEELEKTKSTRSLKNWGHDPLKTTSSKPTKPTSKKTEQSTKSTSEKDKPTSKKSTKPTETEPKTKKEDKPTSKKVDKPTSKKVEKTSEGKENRSNAKETVNGKESGKTEDPKSKKPASKKKTGDAEVGEKRPADQEKTKDKPASKKTKSDQEPTESKKPSTRSTKKA</sequence>
<organism evidence="2 3">
    <name type="scientific">Tremella mesenterica</name>
    <name type="common">Jelly fungus</name>
    <dbReference type="NCBI Taxonomy" id="5217"/>
    <lineage>
        <taxon>Eukaryota</taxon>
        <taxon>Fungi</taxon>
        <taxon>Dikarya</taxon>
        <taxon>Basidiomycota</taxon>
        <taxon>Agaricomycotina</taxon>
        <taxon>Tremellomycetes</taxon>
        <taxon>Tremellales</taxon>
        <taxon>Tremellaceae</taxon>
        <taxon>Tremella</taxon>
    </lineage>
</organism>
<feature type="compositionally biased region" description="Low complexity" evidence="1">
    <location>
        <begin position="127"/>
        <end position="136"/>
    </location>
</feature>
<feature type="compositionally biased region" description="Basic and acidic residues" evidence="1">
    <location>
        <begin position="226"/>
        <end position="263"/>
    </location>
</feature>
<dbReference type="Pfam" id="PF11338">
    <property type="entry name" value="DUF3140"/>
    <property type="match status" value="1"/>
</dbReference>
<dbReference type="InterPro" id="IPR021487">
    <property type="entry name" value="DUF3140"/>
</dbReference>
<reference evidence="2 3" key="1">
    <citation type="submission" date="2016-06" db="EMBL/GenBank/DDBJ databases">
        <title>Evolution of pathogenesis and genome organization in the Tremellales.</title>
        <authorList>
            <person name="Cuomo C."/>
            <person name="Litvintseva A."/>
            <person name="Heitman J."/>
            <person name="Chen Y."/>
            <person name="Sun S."/>
            <person name="Springer D."/>
            <person name="Dromer F."/>
            <person name="Young S."/>
            <person name="Zeng Q."/>
            <person name="Chapman S."/>
            <person name="Gujja S."/>
            <person name="Saif S."/>
            <person name="Birren B."/>
        </authorList>
    </citation>
    <scope>NUCLEOTIDE SEQUENCE [LARGE SCALE GENOMIC DNA]</scope>
    <source>
        <strain evidence="2 3">ATCC 28783</strain>
    </source>
</reference>
<feature type="region of interest" description="Disordered" evidence="1">
    <location>
        <begin position="95"/>
        <end position="272"/>
    </location>
</feature>